<evidence type="ECO:0000313" key="2">
    <source>
        <dbReference type="Proteomes" id="UP000294530"/>
    </source>
</evidence>
<gene>
    <name evidence="1" type="ORF">CCR75_001950</name>
</gene>
<organism evidence="1 2">
    <name type="scientific">Bremia lactucae</name>
    <name type="common">Lettuce downy mildew</name>
    <dbReference type="NCBI Taxonomy" id="4779"/>
    <lineage>
        <taxon>Eukaryota</taxon>
        <taxon>Sar</taxon>
        <taxon>Stramenopiles</taxon>
        <taxon>Oomycota</taxon>
        <taxon>Peronosporomycetes</taxon>
        <taxon>Peronosporales</taxon>
        <taxon>Peronosporaceae</taxon>
        <taxon>Bremia</taxon>
    </lineage>
</organism>
<evidence type="ECO:0000313" key="1">
    <source>
        <dbReference type="EMBL" id="TDH67845.1"/>
    </source>
</evidence>
<dbReference type="EMBL" id="SHOA02000013">
    <property type="protein sequence ID" value="TDH67845.1"/>
    <property type="molecule type" value="Genomic_DNA"/>
</dbReference>
<dbReference type="Proteomes" id="UP000294530">
    <property type="component" value="Unassembled WGS sequence"/>
</dbReference>
<dbReference type="RefSeq" id="XP_067817344.1">
    <property type="nucleotide sequence ID" value="XM_067960051.1"/>
</dbReference>
<dbReference type="KEGG" id="blac:94345722"/>
<dbReference type="AlphaFoldDB" id="A0A976IDU0"/>
<proteinExistence type="predicted"/>
<reference evidence="1 2" key="1">
    <citation type="journal article" date="2021" name="Genome Biol.">
        <title>AFLAP: assembly-free linkage analysis pipeline using k-mers from genome sequencing data.</title>
        <authorList>
            <person name="Fletcher K."/>
            <person name="Zhang L."/>
            <person name="Gil J."/>
            <person name="Han R."/>
            <person name="Cavanaugh K."/>
            <person name="Michelmore R."/>
        </authorList>
    </citation>
    <scope>NUCLEOTIDE SEQUENCE [LARGE SCALE GENOMIC DNA]</scope>
    <source>
        <strain evidence="1 2">SF5</strain>
    </source>
</reference>
<accession>A0A976IDU0</accession>
<protein>
    <submittedName>
        <fullName evidence="1">Uncharacterized protein</fullName>
    </submittedName>
</protein>
<comment type="caution">
    <text evidence="1">The sequence shown here is derived from an EMBL/GenBank/DDBJ whole genome shotgun (WGS) entry which is preliminary data.</text>
</comment>
<keyword evidence="2" id="KW-1185">Reference proteome</keyword>
<dbReference type="GeneID" id="94345722"/>
<sequence>MSLFEDIAYAPTEQNFQDACIALQVFLGGVKQFGHVASSRAEGAHAYPITWLYRSSGDLERVWMSKELSTEAQRDIITQQLSSDKTKGLSAYPYPR</sequence>
<name>A0A976IDU0_BRELC</name>